<gene>
    <name evidence="1" type="ORF">CPRO_11280</name>
    <name evidence="2" type="ORF">SAMN02745151_02713</name>
</gene>
<keyword evidence="3" id="KW-1185">Reference proteome</keyword>
<dbReference type="GO" id="GO:0004180">
    <property type="term" value="F:carboxypeptidase activity"/>
    <property type="evidence" value="ECO:0007669"/>
    <property type="project" value="UniProtKB-KW"/>
</dbReference>
<evidence type="ECO:0000313" key="1">
    <source>
        <dbReference type="EMBL" id="AMJ40723.1"/>
    </source>
</evidence>
<evidence type="ECO:0000313" key="2">
    <source>
        <dbReference type="EMBL" id="SHF08161.1"/>
    </source>
</evidence>
<keyword evidence="2" id="KW-0645">Protease</keyword>
<name>A0A0X1U714_ANAPI</name>
<proteinExistence type="predicted"/>
<dbReference type="KEGG" id="cpro:CPRO_11280"/>
<reference evidence="2" key="3">
    <citation type="submission" date="2016-11" db="EMBL/GenBank/DDBJ databases">
        <authorList>
            <person name="Varghese N."/>
            <person name="Submissions S."/>
        </authorList>
    </citation>
    <scope>NUCLEOTIDE SEQUENCE</scope>
    <source>
        <strain evidence="2">DSM 1682</strain>
    </source>
</reference>
<sequence length="82" mass="8951">MICSLFIYPILARDEECLHYGSTTVKVLMEEGRGAACAFNMETGLINDKLCVSPKGKTEIQISVEGVEAHAGLWACVISQLF</sequence>
<accession>A0A0X1U714</accession>
<evidence type="ECO:0000313" key="4">
    <source>
        <dbReference type="Proteomes" id="UP000184204"/>
    </source>
</evidence>
<reference evidence="3" key="2">
    <citation type="submission" date="2016-01" db="EMBL/GenBank/DDBJ databases">
        <authorList>
            <person name="Poehlein A."/>
            <person name="Schlien K."/>
            <person name="Gottschalk G."/>
            <person name="Buckel W."/>
            <person name="Daniel R."/>
        </authorList>
    </citation>
    <scope>NUCLEOTIDE SEQUENCE [LARGE SCALE GENOMIC DNA]</scope>
    <source>
        <strain evidence="3">X2</strain>
    </source>
</reference>
<keyword evidence="2" id="KW-0121">Carboxypeptidase</keyword>
<evidence type="ECO:0000313" key="3">
    <source>
        <dbReference type="Proteomes" id="UP000068026"/>
    </source>
</evidence>
<dbReference type="Gene3D" id="3.40.630.10">
    <property type="entry name" value="Zn peptidases"/>
    <property type="match status" value="1"/>
</dbReference>
<keyword evidence="2" id="KW-0378">Hydrolase</keyword>
<reference evidence="1 3" key="1">
    <citation type="journal article" date="2016" name="Genome Announc.">
        <title>Complete Genome Sequence of the Amino Acid-Fermenting Clostridium propionicum X2 (DSM 1682).</title>
        <authorList>
            <person name="Poehlein A."/>
            <person name="Schlien K."/>
            <person name="Chowdhury N.P."/>
            <person name="Gottschalk G."/>
            <person name="Buckel W."/>
            <person name="Daniel R."/>
        </authorList>
    </citation>
    <scope>NUCLEOTIDE SEQUENCE [LARGE SCALE GENOMIC DNA]</scope>
    <source>
        <strain evidence="1 3">X2</strain>
    </source>
</reference>
<protein>
    <submittedName>
        <fullName evidence="2">Glutamate carboxypeptidase</fullName>
    </submittedName>
</protein>
<dbReference type="AlphaFoldDB" id="A0A0X1U714"/>
<dbReference type="EMBL" id="FQUA01000016">
    <property type="protein sequence ID" value="SHF08161.1"/>
    <property type="molecule type" value="Genomic_DNA"/>
</dbReference>
<organism evidence="2 4">
    <name type="scientific">Anaerotignum propionicum DSM 1682</name>
    <dbReference type="NCBI Taxonomy" id="991789"/>
    <lineage>
        <taxon>Bacteria</taxon>
        <taxon>Bacillati</taxon>
        <taxon>Bacillota</taxon>
        <taxon>Clostridia</taxon>
        <taxon>Lachnospirales</taxon>
        <taxon>Anaerotignaceae</taxon>
        <taxon>Anaerotignum</taxon>
    </lineage>
</organism>
<reference evidence="4" key="4">
    <citation type="submission" date="2016-11" db="EMBL/GenBank/DDBJ databases">
        <authorList>
            <person name="Jaros S."/>
            <person name="Januszkiewicz K."/>
            <person name="Wedrychowicz H."/>
        </authorList>
    </citation>
    <scope>NUCLEOTIDE SEQUENCE [LARGE SCALE GENOMIC DNA]</scope>
    <source>
        <strain evidence="4">DSM 1682</strain>
    </source>
</reference>
<dbReference type="Proteomes" id="UP000068026">
    <property type="component" value="Chromosome"/>
</dbReference>
<dbReference type="Proteomes" id="UP000184204">
    <property type="component" value="Unassembled WGS sequence"/>
</dbReference>
<dbReference type="EMBL" id="CP014223">
    <property type="protein sequence ID" value="AMJ40723.1"/>
    <property type="molecule type" value="Genomic_DNA"/>
</dbReference>
<dbReference type="Gene3D" id="3.30.70.360">
    <property type="match status" value="1"/>
</dbReference>